<protein>
    <recommendedName>
        <fullName evidence="5">DUF3089 domain-containing protein</fullName>
    </recommendedName>
</protein>
<reference evidence="3 4" key="1">
    <citation type="submission" date="2016-07" db="EMBL/GenBank/DDBJ databases">
        <title>Complete genome sequence of Altererythrobacter namhicola JCM 16345T, containing esterase-encoding genes.</title>
        <authorList>
            <person name="Cheng H."/>
            <person name="Wu Y.-H."/>
            <person name="Jian S.-L."/>
            <person name="Huo Y.-Y."/>
            <person name="Wang C.-S."/>
            <person name="Xu X.-W."/>
        </authorList>
    </citation>
    <scope>NUCLEOTIDE SEQUENCE [LARGE SCALE GENOMIC DNA]</scope>
    <source>
        <strain evidence="3 4">JCM 16345</strain>
    </source>
</reference>
<feature type="region of interest" description="Disordered" evidence="1">
    <location>
        <begin position="77"/>
        <end position="106"/>
    </location>
</feature>
<dbReference type="PATRIC" id="fig|645517.4.peg.1089"/>
<dbReference type="EMBL" id="CP016545">
    <property type="protein sequence ID" value="ANU07404.1"/>
    <property type="molecule type" value="Genomic_DNA"/>
</dbReference>
<dbReference type="Proteomes" id="UP000092698">
    <property type="component" value="Chromosome"/>
</dbReference>
<dbReference type="RefSeq" id="WP_067786616.1">
    <property type="nucleotide sequence ID" value="NZ_CP016545.1"/>
</dbReference>
<name>A0A1C7D7F4_9SPHN</name>
<evidence type="ECO:0000256" key="2">
    <source>
        <dbReference type="SAM" id="Phobius"/>
    </source>
</evidence>
<dbReference type="Pfam" id="PF11288">
    <property type="entry name" value="DUF3089"/>
    <property type="match status" value="1"/>
</dbReference>
<keyword evidence="4" id="KW-1185">Reference proteome</keyword>
<keyword evidence="2" id="KW-0812">Transmembrane</keyword>
<dbReference type="InterPro" id="IPR021440">
    <property type="entry name" value="DUF3089"/>
</dbReference>
<dbReference type="Gene3D" id="3.40.50.1820">
    <property type="entry name" value="alpha/beta hydrolase"/>
    <property type="match status" value="1"/>
</dbReference>
<dbReference type="STRING" id="645517.A6F65_01096"/>
<evidence type="ECO:0008006" key="5">
    <source>
        <dbReference type="Google" id="ProtNLM"/>
    </source>
</evidence>
<evidence type="ECO:0000313" key="3">
    <source>
        <dbReference type="EMBL" id="ANU07404.1"/>
    </source>
</evidence>
<evidence type="ECO:0000313" key="4">
    <source>
        <dbReference type="Proteomes" id="UP000092698"/>
    </source>
</evidence>
<gene>
    <name evidence="3" type="ORF">A6F65_01096</name>
</gene>
<dbReference type="InterPro" id="IPR029058">
    <property type="entry name" value="AB_hydrolase_fold"/>
</dbReference>
<keyword evidence="2" id="KW-0472">Membrane</keyword>
<dbReference type="AlphaFoldDB" id="A0A1C7D7F4"/>
<proteinExistence type="predicted"/>
<organism evidence="3 4">
    <name type="scientific">Paraurantiacibacter namhicola</name>
    <dbReference type="NCBI Taxonomy" id="645517"/>
    <lineage>
        <taxon>Bacteria</taxon>
        <taxon>Pseudomonadati</taxon>
        <taxon>Pseudomonadota</taxon>
        <taxon>Alphaproteobacteria</taxon>
        <taxon>Sphingomonadales</taxon>
        <taxon>Erythrobacteraceae</taxon>
        <taxon>Paraurantiacibacter</taxon>
    </lineage>
</organism>
<sequence length="405" mass="43868">MARKFLYFVAFCIIAAIAGLFALNLFQDDLTRMAFVPDEEFVEQAALEPNAYEGFDLWYARPGKAGDDITRYQPQFEETGEGEGDPASSAQGRAAMGEEPDAGPASDELAAPRFAVFFVHPTSFIDRDKWNAPLGDEATESRSRLIIKAMASPFNRAAEIWAPKYRQATAGAFLTDEPEAQMALDSAYRDVEQAFDIFLEQADPSLPIVLAGHSQGGWHILQLLREKVAGTPVESRIAMVYPIGWPVSVTYDLPALPLPACDRPDQPACILTWSSFAEPADAGMIMKRYSATPGFTGEPRGDSPILCVNPITGIRGSAASAEENLGTLVPNESLTDGALVRAAVPARCDEDGLLLIGDPPDLGPGVLPGNNYHVYDIMLFWRNLQVDVERRLRAREGSAGTAAGA</sequence>
<dbReference type="SUPFAM" id="SSF53474">
    <property type="entry name" value="alpha/beta-Hydrolases"/>
    <property type="match status" value="1"/>
</dbReference>
<dbReference type="OrthoDB" id="9794645at2"/>
<evidence type="ECO:0000256" key="1">
    <source>
        <dbReference type="SAM" id="MobiDB-lite"/>
    </source>
</evidence>
<accession>A0A1C7D7F4</accession>
<dbReference type="KEGG" id="anh:A6F65_01096"/>
<feature type="transmembrane region" description="Helical" evidence="2">
    <location>
        <begin position="6"/>
        <end position="26"/>
    </location>
</feature>
<keyword evidence="2" id="KW-1133">Transmembrane helix</keyword>